<feature type="region of interest" description="Disordered" evidence="1">
    <location>
        <begin position="481"/>
        <end position="519"/>
    </location>
</feature>
<accession>A0A7S1W609</accession>
<proteinExistence type="predicted"/>
<evidence type="ECO:0008006" key="3">
    <source>
        <dbReference type="Google" id="ProtNLM"/>
    </source>
</evidence>
<evidence type="ECO:0000256" key="1">
    <source>
        <dbReference type="SAM" id="MobiDB-lite"/>
    </source>
</evidence>
<dbReference type="AlphaFoldDB" id="A0A7S1W609"/>
<dbReference type="InterPro" id="IPR008441">
    <property type="entry name" value="AfumC-like_glycosyl_Trfase"/>
</dbReference>
<dbReference type="EMBL" id="HBGE01052057">
    <property type="protein sequence ID" value="CAD9150208.1"/>
    <property type="molecule type" value="Transcribed_RNA"/>
</dbReference>
<name>A0A7S1W609_ALECA</name>
<gene>
    <name evidence="2" type="ORF">ACAT0790_LOCUS31414</name>
</gene>
<dbReference type="Pfam" id="PF05704">
    <property type="entry name" value="Caps_synth"/>
    <property type="match status" value="1"/>
</dbReference>
<feature type="region of interest" description="Disordered" evidence="1">
    <location>
        <begin position="357"/>
        <end position="376"/>
    </location>
</feature>
<protein>
    <recommendedName>
        <fullName evidence="3">Nucleotide-diphospho-sugar transferase domain-containing protein</fullName>
    </recommendedName>
</protein>
<sequence length="519" mass="57662">MGFQAAHDRMKETFAKVAADSGVGSLMPRYIPVDGPEVEEGDAAKMGPTSSLRWTPPHLFFACSVLSFLVSAGSAAGLTWGYSMVLEGLPECPGPGKAAQRGAAQREAAERAAERSDEAGNASHLESCYSMMLRRYGEQHTFKELTGVNGHIQPSMYGKVREKTIWSYWYDPVDCPSSHSCKLPAVIQLCAASIRKNRGDFDFHILHMDTARNFVSMIELPMDWQRLQPVRQKEVVMNALLARYGGVALDLSTVLLRPLDDLWTELLLLRATFKGYMYRVNGQPWEQPEATATWFLMSRREGVFSTAVRNQVINFCDAYLHPDLGLGDWSVTPVLGSINSSLPSCLEDQFVHDKDACPDPVQPRRADPNLDPPRTDRKLLIADPRDGPHLPFARTDNFGMGTWRINDTATLSGLPPQCSSPDECWQKVVLPRYRAGVLLFVKLFNHGGALARLSAKELLGDDGTFFHNWLQLAGVDSLDEKEEHAARGKDNHTARSKDKHAAREHSKPHAAGKEKLSHV</sequence>
<dbReference type="GO" id="GO:0016757">
    <property type="term" value="F:glycosyltransferase activity"/>
    <property type="evidence" value="ECO:0007669"/>
    <property type="project" value="InterPro"/>
</dbReference>
<organism evidence="2">
    <name type="scientific">Alexandrium catenella</name>
    <name type="common">Red tide dinoflagellate</name>
    <name type="synonym">Gonyaulax catenella</name>
    <dbReference type="NCBI Taxonomy" id="2925"/>
    <lineage>
        <taxon>Eukaryota</taxon>
        <taxon>Sar</taxon>
        <taxon>Alveolata</taxon>
        <taxon>Dinophyceae</taxon>
        <taxon>Gonyaulacales</taxon>
        <taxon>Pyrocystaceae</taxon>
        <taxon>Alexandrium</taxon>
    </lineage>
</organism>
<evidence type="ECO:0000313" key="2">
    <source>
        <dbReference type="EMBL" id="CAD9150208.1"/>
    </source>
</evidence>
<reference evidence="2" key="1">
    <citation type="submission" date="2021-01" db="EMBL/GenBank/DDBJ databases">
        <authorList>
            <person name="Corre E."/>
            <person name="Pelletier E."/>
            <person name="Niang G."/>
            <person name="Scheremetjew M."/>
            <person name="Finn R."/>
            <person name="Kale V."/>
            <person name="Holt S."/>
            <person name="Cochrane G."/>
            <person name="Meng A."/>
            <person name="Brown T."/>
            <person name="Cohen L."/>
        </authorList>
    </citation>
    <scope>NUCLEOTIDE SEQUENCE</scope>
    <source>
        <strain evidence="2">OF101</strain>
    </source>
</reference>